<dbReference type="InterPro" id="IPR013216">
    <property type="entry name" value="Methyltransf_11"/>
</dbReference>
<accession>A0A6S6T4V2</accession>
<dbReference type="Pfam" id="PF08241">
    <property type="entry name" value="Methyltransf_11"/>
    <property type="match status" value="1"/>
</dbReference>
<organism evidence="2">
    <name type="scientific">uncultured Aureispira sp</name>
    <dbReference type="NCBI Taxonomy" id="1331704"/>
    <lineage>
        <taxon>Bacteria</taxon>
        <taxon>Pseudomonadati</taxon>
        <taxon>Bacteroidota</taxon>
        <taxon>Saprospiria</taxon>
        <taxon>Saprospirales</taxon>
        <taxon>Saprospiraceae</taxon>
        <taxon>Aureispira</taxon>
        <taxon>environmental samples</taxon>
    </lineage>
</organism>
<feature type="domain" description="Methyltransferase type 11" evidence="1">
    <location>
        <begin position="155"/>
        <end position="208"/>
    </location>
</feature>
<dbReference type="GO" id="GO:0008757">
    <property type="term" value="F:S-adenosylmethionine-dependent methyltransferase activity"/>
    <property type="evidence" value="ECO:0007669"/>
    <property type="project" value="InterPro"/>
</dbReference>
<name>A0A6S6T4V2_9BACT</name>
<gene>
    <name evidence="2" type="ORF">HELGO_WM37300</name>
</gene>
<protein>
    <recommendedName>
        <fullName evidence="1">Methyltransferase type 11 domain-containing protein</fullName>
    </recommendedName>
</protein>
<evidence type="ECO:0000313" key="2">
    <source>
        <dbReference type="EMBL" id="CAA6810490.1"/>
    </source>
</evidence>
<dbReference type="InterPro" id="IPR029063">
    <property type="entry name" value="SAM-dependent_MTases_sf"/>
</dbReference>
<dbReference type="AlphaFoldDB" id="A0A6S6T4V2"/>
<evidence type="ECO:0000259" key="1">
    <source>
        <dbReference type="Pfam" id="PF08241"/>
    </source>
</evidence>
<dbReference type="Gene3D" id="3.40.50.150">
    <property type="entry name" value="Vaccinia Virus protein VP39"/>
    <property type="match status" value="1"/>
</dbReference>
<dbReference type="CDD" id="cd02440">
    <property type="entry name" value="AdoMet_MTases"/>
    <property type="match status" value="1"/>
</dbReference>
<reference evidence="2" key="1">
    <citation type="submission" date="2020-01" db="EMBL/GenBank/DDBJ databases">
        <authorList>
            <person name="Meier V. D."/>
            <person name="Meier V D."/>
        </authorList>
    </citation>
    <scope>NUCLEOTIDE SEQUENCE</scope>
    <source>
        <strain evidence="2">HLG_WM_MAG_10</strain>
    </source>
</reference>
<sequence>MIRKWHLKAVIQKTISFMPNGHKINHWFQKNITKGVYLGDEYFYDRLEHVKHHVAAFNKFCGSIEGKKTLELGTGWYPVIPFSFFLSGAAEINTLDISNLTNKEKLKDTIGRFIELIEEDRLKDYIVAKPERVAILQEVHNNFDSLSFDAILSKLQINYLIVDARKVQHLADQSIDLVHSNNTFEHVYPEILKDILKEFKRLVKTDGLQSHFVDMSDHFAHFDKSINIYNFLQYSNKTWDTVIDNSIQPQNRWRFAQFVALYKSLDIPLTDTEIRAGDIEAVKSLKIHPDFSNFNTKELAISHCYLYSKGN</sequence>
<dbReference type="EMBL" id="CACVAQ010000166">
    <property type="protein sequence ID" value="CAA6810490.1"/>
    <property type="molecule type" value="Genomic_DNA"/>
</dbReference>
<proteinExistence type="predicted"/>
<dbReference type="SUPFAM" id="SSF53335">
    <property type="entry name" value="S-adenosyl-L-methionine-dependent methyltransferases"/>
    <property type="match status" value="1"/>
</dbReference>